<dbReference type="EMBL" id="BAABJI010000002">
    <property type="protein sequence ID" value="GAA4911648.1"/>
    <property type="molecule type" value="Genomic_DNA"/>
</dbReference>
<evidence type="ECO:0000313" key="1">
    <source>
        <dbReference type="EMBL" id="GAA4911648.1"/>
    </source>
</evidence>
<accession>A0ABP9FPC4</accession>
<reference evidence="2" key="1">
    <citation type="journal article" date="2019" name="Int. J. Syst. Evol. Microbiol.">
        <title>The Global Catalogue of Microorganisms (GCM) 10K type strain sequencing project: providing services to taxonomists for standard genome sequencing and annotation.</title>
        <authorList>
            <consortium name="The Broad Institute Genomics Platform"/>
            <consortium name="The Broad Institute Genome Sequencing Center for Infectious Disease"/>
            <person name="Wu L."/>
            <person name="Ma J."/>
        </authorList>
    </citation>
    <scope>NUCLEOTIDE SEQUENCE [LARGE SCALE GENOMIC DNA]</scope>
    <source>
        <strain evidence="2">JCM 18283</strain>
    </source>
</reference>
<protein>
    <recommendedName>
        <fullName evidence="3">Fimbrillin-A associated anchor protein Mfa1/Mfa2</fullName>
    </recommendedName>
</protein>
<evidence type="ECO:0000313" key="2">
    <source>
        <dbReference type="Proteomes" id="UP001501436"/>
    </source>
</evidence>
<dbReference type="RefSeq" id="WP_345330179.1">
    <property type="nucleotide sequence ID" value="NZ_BAABJI010000002.1"/>
</dbReference>
<dbReference type="Proteomes" id="UP001501436">
    <property type="component" value="Unassembled WGS sequence"/>
</dbReference>
<sequence>MKKVIYICALLGIALASCKKDGKSPSKPDPDNNGKKYNVSFNVGIDVSSTGELSVTPSGKLRNNEAVDLAKAASFLSYYIYNSSNQLVSEVTQNSTTPNFGLINHEFSNGTYTLIVFATKSAPTFFDATKVRAVGQQLFYAKYTFTISDTGVTRNLDLKRVNGQLQVKVVDKITPDIRVIKFDIHNDRELLLPTGLPNMQSSYTHNYIKGVTNRIDFTFGTYITNTTDPVSVTITTLNEANTPVKIITVDNVIIKPNTRTILSGKLSEPLGTGNFGVGYAPYADTTQIDF</sequence>
<keyword evidence="2" id="KW-1185">Reference proteome</keyword>
<organism evidence="1 2">
    <name type="scientific">Mucilaginibacter defluvii</name>
    <dbReference type="NCBI Taxonomy" id="1196019"/>
    <lineage>
        <taxon>Bacteria</taxon>
        <taxon>Pseudomonadati</taxon>
        <taxon>Bacteroidota</taxon>
        <taxon>Sphingobacteriia</taxon>
        <taxon>Sphingobacteriales</taxon>
        <taxon>Sphingobacteriaceae</taxon>
        <taxon>Mucilaginibacter</taxon>
    </lineage>
</organism>
<evidence type="ECO:0008006" key="3">
    <source>
        <dbReference type="Google" id="ProtNLM"/>
    </source>
</evidence>
<gene>
    <name evidence="1" type="ORF">GCM10023313_13230</name>
</gene>
<comment type="caution">
    <text evidence="1">The sequence shown here is derived from an EMBL/GenBank/DDBJ whole genome shotgun (WGS) entry which is preliminary data.</text>
</comment>
<name>A0ABP9FPC4_9SPHI</name>
<proteinExistence type="predicted"/>
<dbReference type="PROSITE" id="PS51257">
    <property type="entry name" value="PROKAR_LIPOPROTEIN"/>
    <property type="match status" value="1"/>
</dbReference>